<protein>
    <submittedName>
        <fullName evidence="1">Uncharacterized protein</fullName>
    </submittedName>
</protein>
<accession>A0A0A8Z5H1</accession>
<reference evidence="1" key="1">
    <citation type="submission" date="2014-09" db="EMBL/GenBank/DDBJ databases">
        <authorList>
            <person name="Magalhaes I.L.F."/>
            <person name="Oliveira U."/>
            <person name="Santos F.R."/>
            <person name="Vidigal T.H.D.A."/>
            <person name="Brescovit A.D."/>
            <person name="Santos A.J."/>
        </authorList>
    </citation>
    <scope>NUCLEOTIDE SEQUENCE</scope>
    <source>
        <tissue evidence="1">Shoot tissue taken approximately 20 cm above the soil surface</tissue>
    </source>
</reference>
<reference evidence="1" key="2">
    <citation type="journal article" date="2015" name="Data Brief">
        <title>Shoot transcriptome of the giant reed, Arundo donax.</title>
        <authorList>
            <person name="Barrero R.A."/>
            <person name="Guerrero F.D."/>
            <person name="Moolhuijzen P."/>
            <person name="Goolsby J.A."/>
            <person name="Tidwell J."/>
            <person name="Bellgard S.E."/>
            <person name="Bellgard M.I."/>
        </authorList>
    </citation>
    <scope>NUCLEOTIDE SEQUENCE</scope>
    <source>
        <tissue evidence="1">Shoot tissue taken approximately 20 cm above the soil surface</tissue>
    </source>
</reference>
<dbReference type="EMBL" id="GBRH01263271">
    <property type="protein sequence ID" value="JAD34624.1"/>
    <property type="molecule type" value="Transcribed_RNA"/>
</dbReference>
<sequence>MHWCTQVYVARHGACHECVAIYTTHACKNTHTQTNTPSFLHSSAVASFSIALLELLCPAVPTSNSSRN</sequence>
<organism evidence="1">
    <name type="scientific">Arundo donax</name>
    <name type="common">Giant reed</name>
    <name type="synonym">Donax arundinaceus</name>
    <dbReference type="NCBI Taxonomy" id="35708"/>
    <lineage>
        <taxon>Eukaryota</taxon>
        <taxon>Viridiplantae</taxon>
        <taxon>Streptophyta</taxon>
        <taxon>Embryophyta</taxon>
        <taxon>Tracheophyta</taxon>
        <taxon>Spermatophyta</taxon>
        <taxon>Magnoliopsida</taxon>
        <taxon>Liliopsida</taxon>
        <taxon>Poales</taxon>
        <taxon>Poaceae</taxon>
        <taxon>PACMAD clade</taxon>
        <taxon>Arundinoideae</taxon>
        <taxon>Arundineae</taxon>
        <taxon>Arundo</taxon>
    </lineage>
</organism>
<dbReference type="AlphaFoldDB" id="A0A0A8Z5H1"/>
<name>A0A0A8Z5H1_ARUDO</name>
<proteinExistence type="predicted"/>
<evidence type="ECO:0000313" key="1">
    <source>
        <dbReference type="EMBL" id="JAD34624.1"/>
    </source>
</evidence>